<reference evidence="2 3" key="1">
    <citation type="submission" date="2018-02" db="EMBL/GenBank/DDBJ databases">
        <title>Complete genome sequencing of Faecalibacterium prausnitzii strains isolated from the human gut.</title>
        <authorList>
            <person name="Fitzgerald B.C."/>
            <person name="Shkoporov A.N."/>
            <person name="Ross P.R."/>
            <person name="Hill C."/>
        </authorList>
    </citation>
    <scope>NUCLEOTIDE SEQUENCE [LARGE SCALE GENOMIC DNA]</scope>
    <source>
        <strain evidence="2 3">APC942/31-1</strain>
    </source>
</reference>
<protein>
    <recommendedName>
        <fullName evidence="1">SPFH domain-containing protein</fullName>
    </recommendedName>
</protein>
<dbReference type="EMBL" id="PSQG01000012">
    <property type="protein sequence ID" value="RCH43705.1"/>
    <property type="molecule type" value="Genomic_DNA"/>
</dbReference>
<evidence type="ECO:0000313" key="2">
    <source>
        <dbReference type="EMBL" id="RCH43705.1"/>
    </source>
</evidence>
<dbReference type="AlphaFoldDB" id="A0A367FZA7"/>
<dbReference type="Pfam" id="PF13421">
    <property type="entry name" value="Band_7_1"/>
    <property type="match status" value="1"/>
</dbReference>
<accession>A0A367FZA7</accession>
<dbReference type="InterPro" id="IPR033880">
    <property type="entry name" value="SPFH_YdjI"/>
</dbReference>
<feature type="domain" description="SPFH" evidence="1">
    <location>
        <begin position="151"/>
        <end position="356"/>
    </location>
</feature>
<dbReference type="PANTHER" id="PTHR37826:SF2">
    <property type="entry name" value="ZINC-RIBBON DOMAIN-CONTAINING PROTEIN"/>
    <property type="match status" value="1"/>
</dbReference>
<organism evidence="2 3">
    <name type="scientific">Blautia obeum</name>
    <dbReference type="NCBI Taxonomy" id="40520"/>
    <lineage>
        <taxon>Bacteria</taxon>
        <taxon>Bacillati</taxon>
        <taxon>Bacillota</taxon>
        <taxon>Clostridia</taxon>
        <taxon>Lachnospirales</taxon>
        <taxon>Lachnospiraceae</taxon>
        <taxon>Blautia</taxon>
    </lineage>
</organism>
<dbReference type="RefSeq" id="WP_114002219.1">
    <property type="nucleotide sequence ID" value="NZ_PSQG01000012.1"/>
</dbReference>
<dbReference type="PANTHER" id="PTHR37826">
    <property type="entry name" value="FLOTILLIN BAND_7_5 DOMAIN PROTEIN"/>
    <property type="match status" value="1"/>
</dbReference>
<evidence type="ECO:0000313" key="3">
    <source>
        <dbReference type="Proteomes" id="UP000253208"/>
    </source>
</evidence>
<comment type="caution">
    <text evidence="2">The sequence shown here is derived from an EMBL/GenBank/DDBJ whole genome shotgun (WGS) entry which is preliminary data.</text>
</comment>
<sequence length="622" mass="68387">MGKFAIICPKCNQYVTAYNGLRGLIQNKITCNCGNVINVKTERMTSAKCPGCGNIVVYDQGKSVPSCPVCQQKIQPSSASRVIFFKCPECGVGLSATEGTKEYTCPICDNHIDVQREIAKESYAGKGLISNIKYEGDNNTLIWKHPIEDFCTGSQLIVHESQEAVFFRDGQALDLFGPGRHTLETQNLPLMDKYYPVPTGDAHETFHCEVYFINTATIMGIKWGTDTKVKLFDPTSGMHISIGASGEFNMRVTDSRKLLLKTVGTTNGLIVTSNSSKDEKFDSQPGEFKKYFRSQIVTKVKSYLTRVIREQNINVLQIDEHLELMSDALRDKINEGLDEYGLTIPEFFVMRFVTPEDDPSDPSYEQFLHMKKLYGQKFIKLQEREVQATEAETKVQMDVIAAQGDAAALKIRKAAEAETYRMQAEAEAAEMRMKGYTYQQETARMVGSEAMKNGISGGNGGLGDIAGLGVTLGAMSGVIGMTKEAMKPLAEASGQLGQIVNNGIQQGKDPNLTWNCSCGVQNITGKFCPECGNKRPEPEETWDCSCGAKGLKGKFCPECGNKRPEPEETWDCSCGAKGLKGKFCPECGNKRPGLEEIWDCSCGAKGLKAKFCPECGKKKGDL</sequence>
<dbReference type="CDD" id="cd03408">
    <property type="entry name" value="SPFH_like_u1"/>
    <property type="match status" value="1"/>
</dbReference>
<dbReference type="Proteomes" id="UP000253208">
    <property type="component" value="Unassembled WGS sequence"/>
</dbReference>
<name>A0A367FZA7_9FIRM</name>
<proteinExistence type="predicted"/>
<gene>
    <name evidence="2" type="ORF">C4886_09860</name>
</gene>
<evidence type="ECO:0000259" key="1">
    <source>
        <dbReference type="Pfam" id="PF13421"/>
    </source>
</evidence>